<dbReference type="VEuPathDB" id="ToxoDB:TGDOM2_249935"/>
<gene>
    <name evidence="2" type="ORF">TGDOM2_249935</name>
</gene>
<proteinExistence type="predicted"/>
<sequence length="118" mass="14136">MRLREVHLQSVSAMTPRPRLRPHRSLRFRAHPQLRRRAPDHHRHQQRDNTEWQMTERVRRKLLFVFTSLLEEDLQFTSAEEALSLTVNTLFGRGLTLEKRCLTPTTQEYMPFKATENT</sequence>
<dbReference type="EMBL" id="AHZU02000758">
    <property type="protein sequence ID" value="KFG40567.1"/>
    <property type="molecule type" value="Genomic_DNA"/>
</dbReference>
<protein>
    <submittedName>
        <fullName evidence="2">Uncharacterized protein</fullName>
    </submittedName>
</protein>
<feature type="region of interest" description="Disordered" evidence="1">
    <location>
        <begin position="1"/>
        <end position="51"/>
    </location>
</feature>
<dbReference type="AlphaFoldDB" id="A0A086K849"/>
<evidence type="ECO:0000313" key="2">
    <source>
        <dbReference type="EMBL" id="KFG40567.1"/>
    </source>
</evidence>
<reference evidence="2 3" key="1">
    <citation type="submission" date="2014-02" db="EMBL/GenBank/DDBJ databases">
        <authorList>
            <person name="Sibley D."/>
            <person name="Venepally P."/>
            <person name="Karamycheva S."/>
            <person name="Hadjithomas M."/>
            <person name="Khan A."/>
            <person name="Brunk B."/>
            <person name="Roos D."/>
            <person name="Caler E."/>
            <person name="Lorenzi H."/>
        </authorList>
    </citation>
    <scope>NUCLEOTIDE SEQUENCE [LARGE SCALE GENOMIC DNA]</scope>
    <source>
        <strain evidence="2 3">GAB2-2007-GAL-DOM2</strain>
    </source>
</reference>
<comment type="caution">
    <text evidence="2">The sequence shown here is derived from an EMBL/GenBank/DDBJ whole genome shotgun (WGS) entry which is preliminary data.</text>
</comment>
<evidence type="ECO:0000256" key="1">
    <source>
        <dbReference type="SAM" id="MobiDB-lite"/>
    </source>
</evidence>
<organism evidence="2 3">
    <name type="scientific">Toxoplasma gondii GAB2-2007-GAL-DOM2</name>
    <dbReference type="NCBI Taxonomy" id="1130820"/>
    <lineage>
        <taxon>Eukaryota</taxon>
        <taxon>Sar</taxon>
        <taxon>Alveolata</taxon>
        <taxon>Apicomplexa</taxon>
        <taxon>Conoidasida</taxon>
        <taxon>Coccidia</taxon>
        <taxon>Eucoccidiorida</taxon>
        <taxon>Eimeriorina</taxon>
        <taxon>Sarcocystidae</taxon>
        <taxon>Toxoplasma</taxon>
    </lineage>
</organism>
<feature type="compositionally biased region" description="Basic residues" evidence="1">
    <location>
        <begin position="18"/>
        <end position="45"/>
    </location>
</feature>
<accession>A0A086K849</accession>
<dbReference type="Proteomes" id="UP000028837">
    <property type="component" value="Unassembled WGS sequence"/>
</dbReference>
<name>A0A086K849_TOXGO</name>
<evidence type="ECO:0000313" key="3">
    <source>
        <dbReference type="Proteomes" id="UP000028837"/>
    </source>
</evidence>